<evidence type="ECO:0000256" key="1">
    <source>
        <dbReference type="SAM" id="MobiDB-lite"/>
    </source>
</evidence>
<name>A0A0L0H7X7_SPIPD</name>
<feature type="compositionally biased region" description="Basic and acidic residues" evidence="1">
    <location>
        <begin position="80"/>
        <end position="97"/>
    </location>
</feature>
<dbReference type="OrthoDB" id="10313316at2759"/>
<gene>
    <name evidence="2" type="ORF">SPPG_07083</name>
</gene>
<dbReference type="InParanoid" id="A0A0L0H7X7"/>
<dbReference type="AlphaFoldDB" id="A0A0L0H7X7"/>
<evidence type="ECO:0000313" key="2">
    <source>
        <dbReference type="EMBL" id="KNC97615.1"/>
    </source>
</evidence>
<reference evidence="2 3" key="1">
    <citation type="submission" date="2009-08" db="EMBL/GenBank/DDBJ databases">
        <title>The Genome Sequence of Spizellomyces punctatus strain DAOM BR117.</title>
        <authorList>
            <consortium name="The Broad Institute Genome Sequencing Platform"/>
            <person name="Russ C."/>
            <person name="Cuomo C."/>
            <person name="Shea T."/>
            <person name="Young S.K."/>
            <person name="Zeng Q."/>
            <person name="Koehrsen M."/>
            <person name="Haas B."/>
            <person name="Borodovsky M."/>
            <person name="Guigo R."/>
            <person name="Alvarado L."/>
            <person name="Berlin A."/>
            <person name="Bochicchio J."/>
            <person name="Borenstein D."/>
            <person name="Chapman S."/>
            <person name="Chen Z."/>
            <person name="Engels R."/>
            <person name="Freedman E."/>
            <person name="Gellesch M."/>
            <person name="Goldberg J."/>
            <person name="Griggs A."/>
            <person name="Gujja S."/>
            <person name="Heiman D."/>
            <person name="Hepburn T."/>
            <person name="Howarth C."/>
            <person name="Jen D."/>
            <person name="Larson L."/>
            <person name="Lewis B."/>
            <person name="Mehta T."/>
            <person name="Park D."/>
            <person name="Pearson M."/>
            <person name="Roberts A."/>
            <person name="Saif S."/>
            <person name="Shenoy N."/>
            <person name="Sisk P."/>
            <person name="Stolte C."/>
            <person name="Sykes S."/>
            <person name="Thomson T."/>
            <person name="Walk T."/>
            <person name="White J."/>
            <person name="Yandava C."/>
            <person name="Burger G."/>
            <person name="Gray M.W."/>
            <person name="Holland P.W.H."/>
            <person name="King N."/>
            <person name="Lang F.B.F."/>
            <person name="Roger A.J."/>
            <person name="Ruiz-Trillo I."/>
            <person name="Lander E."/>
            <person name="Nusbaum C."/>
        </authorList>
    </citation>
    <scope>NUCLEOTIDE SEQUENCE [LARGE SCALE GENOMIC DNA]</scope>
    <source>
        <strain evidence="2 3">DAOM BR117</strain>
    </source>
</reference>
<proteinExistence type="predicted"/>
<dbReference type="RefSeq" id="XP_016605655.1">
    <property type="nucleotide sequence ID" value="XM_016755264.1"/>
</dbReference>
<organism evidence="2 3">
    <name type="scientific">Spizellomyces punctatus (strain DAOM BR117)</name>
    <dbReference type="NCBI Taxonomy" id="645134"/>
    <lineage>
        <taxon>Eukaryota</taxon>
        <taxon>Fungi</taxon>
        <taxon>Fungi incertae sedis</taxon>
        <taxon>Chytridiomycota</taxon>
        <taxon>Chytridiomycota incertae sedis</taxon>
        <taxon>Chytridiomycetes</taxon>
        <taxon>Spizellomycetales</taxon>
        <taxon>Spizellomycetaceae</taxon>
        <taxon>Spizellomyces</taxon>
    </lineage>
</organism>
<keyword evidence="3" id="KW-1185">Reference proteome</keyword>
<accession>A0A0L0H7X7</accession>
<sequence length="105" mass="11997">MSSLLLFRYKSLHQRGCYTFCARYLSKKTNAGEVPLTKEEQQGWEEQKRAIRDLRAKIRQKEAALRVRSGLTADLSTNRDMVEGASRRHQPAERESSETGPGEAK</sequence>
<protein>
    <submittedName>
        <fullName evidence="2">Uncharacterized protein</fullName>
    </submittedName>
</protein>
<feature type="region of interest" description="Disordered" evidence="1">
    <location>
        <begin position="75"/>
        <end position="105"/>
    </location>
</feature>
<dbReference type="VEuPathDB" id="FungiDB:SPPG_07083"/>
<dbReference type="Proteomes" id="UP000053201">
    <property type="component" value="Unassembled WGS sequence"/>
</dbReference>
<dbReference type="GeneID" id="27690331"/>
<dbReference type="EMBL" id="KQ257463">
    <property type="protein sequence ID" value="KNC97615.1"/>
    <property type="molecule type" value="Genomic_DNA"/>
</dbReference>
<evidence type="ECO:0000313" key="3">
    <source>
        <dbReference type="Proteomes" id="UP000053201"/>
    </source>
</evidence>